<evidence type="ECO:0000313" key="3">
    <source>
        <dbReference type="Proteomes" id="UP000632774"/>
    </source>
</evidence>
<name>A0ABR9XN19_9SPHI</name>
<comment type="caution">
    <text evidence="2">The sequence shown here is derived from an EMBL/GenBank/DDBJ whole genome shotgun (WGS) entry which is preliminary data.</text>
</comment>
<gene>
    <name evidence="2" type="ORF">IRJ18_20115</name>
</gene>
<dbReference type="InterPro" id="IPR005122">
    <property type="entry name" value="Uracil-DNA_glycosylase-like"/>
</dbReference>
<reference evidence="2 3" key="1">
    <citation type="submission" date="2020-10" db="EMBL/GenBank/DDBJ databases">
        <title>Mucilaginibacter mali sp. nov., isolated from rhizosphere soil of apple orchard.</title>
        <authorList>
            <person name="Lee J.-S."/>
            <person name="Kim H.S."/>
            <person name="Kim J.-S."/>
        </authorList>
    </citation>
    <scope>NUCLEOTIDE SEQUENCE [LARGE SCALE GENOMIC DNA]</scope>
    <source>
        <strain evidence="2 3">KCTC 23157</strain>
    </source>
</reference>
<dbReference type="InterPro" id="IPR032579">
    <property type="entry name" value="Phe_SMUG2-like"/>
</dbReference>
<feature type="domain" description="Uracil-DNA glycosylase-like" evidence="1">
    <location>
        <begin position="45"/>
        <end position="225"/>
    </location>
</feature>
<keyword evidence="3" id="KW-1185">Reference proteome</keyword>
<dbReference type="InterPro" id="IPR036895">
    <property type="entry name" value="Uracil-DNA_glycosylase-like_sf"/>
</dbReference>
<dbReference type="Pfam" id="PF03167">
    <property type="entry name" value="UDG"/>
    <property type="match status" value="1"/>
</dbReference>
<sequence>MTFADRVINFNNNLHFDNKLPDGIAIMNPFVHESVREIASQFYKKYYDDNNQRHLVIGINPGRFGGGLTGIPFTDPKRLKSECHIAYNGPETHEPSSVFIYEMIKAYGGPERFYSKFYFNSAFPLGFVKMDNKGKEVNYNYYDSPQLIAAVRDDIINNIKAQIALGVATDICFCFGTGQNQKFLNKLNEQFQFFGEIIALEHPRFIMQYKSKSKQEYIDKYLHAFAAV</sequence>
<protein>
    <submittedName>
        <fullName evidence="2">DUF4918 family protein</fullName>
    </submittedName>
</protein>
<dbReference type="RefSeq" id="WP_194108074.1">
    <property type="nucleotide sequence ID" value="NZ_JADFFM010000002.1"/>
</dbReference>
<organism evidence="2 3">
    <name type="scientific">Mucilaginibacter boryungensis</name>
    <dbReference type="NCBI Taxonomy" id="768480"/>
    <lineage>
        <taxon>Bacteria</taxon>
        <taxon>Pseudomonadati</taxon>
        <taxon>Bacteroidota</taxon>
        <taxon>Sphingobacteriia</taxon>
        <taxon>Sphingobacteriales</taxon>
        <taxon>Sphingobacteriaceae</taxon>
        <taxon>Mucilaginibacter</taxon>
    </lineage>
</organism>
<accession>A0ABR9XN19</accession>
<evidence type="ECO:0000259" key="1">
    <source>
        <dbReference type="Pfam" id="PF03167"/>
    </source>
</evidence>
<dbReference type="SUPFAM" id="SSF52141">
    <property type="entry name" value="Uracil-DNA glycosylase-like"/>
    <property type="match status" value="1"/>
</dbReference>
<dbReference type="EMBL" id="JADFFM010000002">
    <property type="protein sequence ID" value="MBE9668686.1"/>
    <property type="molecule type" value="Genomic_DNA"/>
</dbReference>
<proteinExistence type="predicted"/>
<dbReference type="CDD" id="cd19375">
    <property type="entry name" value="UDG-F3-like_SMUG2"/>
    <property type="match status" value="1"/>
</dbReference>
<dbReference type="Proteomes" id="UP000632774">
    <property type="component" value="Unassembled WGS sequence"/>
</dbReference>
<evidence type="ECO:0000313" key="2">
    <source>
        <dbReference type="EMBL" id="MBE9668686.1"/>
    </source>
</evidence>
<dbReference type="Gene3D" id="3.40.470.10">
    <property type="entry name" value="Uracil-DNA glycosylase-like domain"/>
    <property type="match status" value="1"/>
</dbReference>